<evidence type="ECO:0008006" key="3">
    <source>
        <dbReference type="Google" id="ProtNLM"/>
    </source>
</evidence>
<dbReference type="Proteomes" id="UP001059773">
    <property type="component" value="Chromosome"/>
</dbReference>
<proteinExistence type="predicted"/>
<evidence type="ECO:0000313" key="1">
    <source>
        <dbReference type="EMBL" id="UUI03807.1"/>
    </source>
</evidence>
<keyword evidence="2" id="KW-1185">Reference proteome</keyword>
<dbReference type="RefSeq" id="WP_256708827.1">
    <property type="nucleotide sequence ID" value="NZ_CP101914.1"/>
</dbReference>
<protein>
    <recommendedName>
        <fullName evidence="3">HTH domain-containing protein</fullName>
    </recommendedName>
</protein>
<dbReference type="EMBL" id="CP101914">
    <property type="protein sequence ID" value="UUI03807.1"/>
    <property type="molecule type" value="Genomic_DNA"/>
</dbReference>
<reference evidence="1" key="1">
    <citation type="submission" date="2022-07" db="EMBL/GenBank/DDBJ databases">
        <title>FELIX.</title>
        <authorList>
            <person name="Wan K.H."/>
            <person name="Park S."/>
            <person name="Lawrence Q."/>
            <person name="Eichenberger J.P."/>
            <person name="Booth B.W."/>
            <person name="Piaggio A.J."/>
            <person name="Chandler J.C."/>
            <person name="Franklin A.B."/>
            <person name="Celniker S.E."/>
        </authorList>
    </citation>
    <scope>NUCLEOTIDE SEQUENCE</scope>
    <source>
        <strain evidence="1">QA-1986 374</strain>
    </source>
</reference>
<evidence type="ECO:0000313" key="2">
    <source>
        <dbReference type="Proteomes" id="UP001059773"/>
    </source>
</evidence>
<accession>A0ABY5JWL1</accession>
<name>A0ABY5JWL1_9BACI</name>
<gene>
    <name evidence="1" type="ORF">NP439_03685</name>
</gene>
<sequence>MYKQKDYLSAVQRRQDMQKLLLLYPAIHVEELCDDYQISMNTLQNDYNQLKTETEDYNVYIY</sequence>
<organism evidence="1 2">
    <name type="scientific">Oceanobacillus jeddahense</name>
    <dbReference type="NCBI Taxonomy" id="1462527"/>
    <lineage>
        <taxon>Bacteria</taxon>
        <taxon>Bacillati</taxon>
        <taxon>Bacillota</taxon>
        <taxon>Bacilli</taxon>
        <taxon>Bacillales</taxon>
        <taxon>Bacillaceae</taxon>
        <taxon>Oceanobacillus</taxon>
    </lineage>
</organism>